<gene>
    <name evidence="5" type="ORF">CVLEPA_LOCUS32048</name>
</gene>
<evidence type="ECO:0000259" key="4">
    <source>
        <dbReference type="Pfam" id="PF05118"/>
    </source>
</evidence>
<comment type="similarity">
    <text evidence="1">Belongs to the aspartyl/asparaginyl beta-hydroxylase family.</text>
</comment>
<sequence length="320" mass="36831">MIFFQIFYKQQGMVGLFSDSWPTELLTRCIGIAILFLIYKLVNHNAHVRESPHTNAFDGCSSVNCIRCNGRIQDDNIKVIVDELNKENHSGLERVNRWYRGLGSKGDHKRQPTVMFFPDIISNPGIKHDQFFDDVQKLQCNSDTILAEYKKICDSMTESNGWKTNSTPQGRWNVFYLINQGFEIKMNSKQCPKTMAILQQLDNLMDDCCFGNACFSVVYPNTTISEHYGPCNIRARCHLGLVIPSGFILNVDDIQLRWREGKCLIFDDSYLHRVVHNVEDGESDHNLKRVVFMVDLWHNDLSEIEINALTKLFPASHCDL</sequence>
<evidence type="ECO:0000256" key="3">
    <source>
        <dbReference type="ARBA" id="ARBA00023002"/>
    </source>
</evidence>
<dbReference type="PANTHER" id="PTHR46332:SF5">
    <property type="entry name" value="ASPARTATE BETA-HYDROXYLASE DOMAIN CONTAINING 2"/>
    <property type="match status" value="1"/>
</dbReference>
<dbReference type="EMBL" id="CAWYQH010000174">
    <property type="protein sequence ID" value="CAK8698620.1"/>
    <property type="molecule type" value="Genomic_DNA"/>
</dbReference>
<evidence type="ECO:0000256" key="2">
    <source>
        <dbReference type="ARBA" id="ARBA00022964"/>
    </source>
</evidence>
<protein>
    <recommendedName>
        <fullName evidence="4">Aspartyl/asparaginy/proline hydroxylase domain-containing protein</fullName>
    </recommendedName>
</protein>
<feature type="domain" description="Aspartyl/asparaginy/proline hydroxylase" evidence="4">
    <location>
        <begin position="141"/>
        <end position="298"/>
    </location>
</feature>
<reference evidence="5 6" key="1">
    <citation type="submission" date="2024-02" db="EMBL/GenBank/DDBJ databases">
        <authorList>
            <person name="Daric V."/>
            <person name="Darras S."/>
        </authorList>
    </citation>
    <scope>NUCLEOTIDE SEQUENCE [LARGE SCALE GENOMIC DNA]</scope>
</reference>
<comment type="caution">
    <text evidence="5">The sequence shown here is derived from an EMBL/GenBank/DDBJ whole genome shotgun (WGS) entry which is preliminary data.</text>
</comment>
<name>A0ABP0H487_CLALP</name>
<dbReference type="PANTHER" id="PTHR46332">
    <property type="entry name" value="ASPARTATE BETA-HYDROXYLASE DOMAIN-CONTAINING PROTEIN 2"/>
    <property type="match status" value="1"/>
</dbReference>
<accession>A0ABP0H487</accession>
<keyword evidence="2" id="KW-0223">Dioxygenase</keyword>
<dbReference type="Pfam" id="PF05118">
    <property type="entry name" value="Asp_Arg_Hydrox"/>
    <property type="match status" value="1"/>
</dbReference>
<dbReference type="InterPro" id="IPR007803">
    <property type="entry name" value="Asp/Arg/Pro-Hydrxlase"/>
</dbReference>
<dbReference type="Proteomes" id="UP001642483">
    <property type="component" value="Unassembled WGS sequence"/>
</dbReference>
<dbReference type="Gene3D" id="2.60.120.330">
    <property type="entry name" value="B-lactam Antibiotic, Isopenicillin N Synthase, Chain"/>
    <property type="match status" value="1"/>
</dbReference>
<keyword evidence="6" id="KW-1185">Reference proteome</keyword>
<proteinExistence type="inferred from homology"/>
<evidence type="ECO:0000313" key="5">
    <source>
        <dbReference type="EMBL" id="CAK8698620.1"/>
    </source>
</evidence>
<dbReference type="InterPro" id="IPR051821">
    <property type="entry name" value="Asp/Asn_beta-hydroxylase"/>
</dbReference>
<evidence type="ECO:0000256" key="1">
    <source>
        <dbReference type="ARBA" id="ARBA00007730"/>
    </source>
</evidence>
<keyword evidence="3" id="KW-0560">Oxidoreductase</keyword>
<evidence type="ECO:0000313" key="6">
    <source>
        <dbReference type="Proteomes" id="UP001642483"/>
    </source>
</evidence>
<dbReference type="InterPro" id="IPR027443">
    <property type="entry name" value="IPNS-like_sf"/>
</dbReference>
<dbReference type="SUPFAM" id="SSF51197">
    <property type="entry name" value="Clavaminate synthase-like"/>
    <property type="match status" value="1"/>
</dbReference>
<organism evidence="5 6">
    <name type="scientific">Clavelina lepadiformis</name>
    <name type="common">Light-bulb sea squirt</name>
    <name type="synonym">Ascidia lepadiformis</name>
    <dbReference type="NCBI Taxonomy" id="159417"/>
    <lineage>
        <taxon>Eukaryota</taxon>
        <taxon>Metazoa</taxon>
        <taxon>Chordata</taxon>
        <taxon>Tunicata</taxon>
        <taxon>Ascidiacea</taxon>
        <taxon>Aplousobranchia</taxon>
        <taxon>Clavelinidae</taxon>
        <taxon>Clavelina</taxon>
    </lineage>
</organism>